<proteinExistence type="predicted"/>
<comment type="caution">
    <text evidence="1">The sequence shown here is derived from an EMBL/GenBank/DDBJ whole genome shotgun (WGS) entry which is preliminary data.</text>
</comment>
<keyword evidence="2" id="KW-1185">Reference proteome</keyword>
<organism evidence="1 2">
    <name type="scientific">Necator americanus</name>
    <name type="common">Human hookworm</name>
    <dbReference type="NCBI Taxonomy" id="51031"/>
    <lineage>
        <taxon>Eukaryota</taxon>
        <taxon>Metazoa</taxon>
        <taxon>Ecdysozoa</taxon>
        <taxon>Nematoda</taxon>
        <taxon>Chromadorea</taxon>
        <taxon>Rhabditida</taxon>
        <taxon>Rhabditina</taxon>
        <taxon>Rhabditomorpha</taxon>
        <taxon>Strongyloidea</taxon>
        <taxon>Ancylostomatidae</taxon>
        <taxon>Bunostominae</taxon>
        <taxon>Necator</taxon>
    </lineage>
</organism>
<reference evidence="1 2" key="1">
    <citation type="submission" date="2023-08" db="EMBL/GenBank/DDBJ databases">
        <title>A Necator americanus chromosomal reference genome.</title>
        <authorList>
            <person name="Ilik V."/>
            <person name="Petrzelkova K.J."/>
            <person name="Pardy F."/>
            <person name="Fuh T."/>
            <person name="Niatou-Singa F.S."/>
            <person name="Gouil Q."/>
            <person name="Baker L."/>
            <person name="Ritchie M.E."/>
            <person name="Jex A.R."/>
            <person name="Gazzola D."/>
            <person name="Li H."/>
            <person name="Toshio Fujiwara R."/>
            <person name="Zhan B."/>
            <person name="Aroian R.V."/>
            <person name="Pafco B."/>
            <person name="Schwarz E.M."/>
        </authorList>
    </citation>
    <scope>NUCLEOTIDE SEQUENCE [LARGE SCALE GENOMIC DNA]</scope>
    <source>
        <strain evidence="1 2">Aroian</strain>
        <tissue evidence="1">Whole animal</tissue>
    </source>
</reference>
<sequence>MYKKCVSNVASIMVNISARGQPFLYTAAVLFSGSYNRGSLCFSRSSCCIIPSSNNGKLINKYQGRDHVLFFPNSFYELRFFKKAMIKAQRF</sequence>
<name>A0ABR1DF30_NECAM</name>
<evidence type="ECO:0000313" key="2">
    <source>
        <dbReference type="Proteomes" id="UP001303046"/>
    </source>
</evidence>
<protein>
    <submittedName>
        <fullName evidence="1">Uncharacterized protein</fullName>
    </submittedName>
</protein>
<dbReference type="EMBL" id="JAVFWL010000004">
    <property type="protein sequence ID" value="KAK6749099.1"/>
    <property type="molecule type" value="Genomic_DNA"/>
</dbReference>
<gene>
    <name evidence="1" type="primary">Necator_chrIV.g14898</name>
    <name evidence="1" type="ORF">RB195_001603</name>
</gene>
<dbReference type="Proteomes" id="UP001303046">
    <property type="component" value="Unassembled WGS sequence"/>
</dbReference>
<evidence type="ECO:0000313" key="1">
    <source>
        <dbReference type="EMBL" id="KAK6749099.1"/>
    </source>
</evidence>
<accession>A0ABR1DF30</accession>